<proteinExistence type="inferred from homology"/>
<dbReference type="PIRSF" id="PIRSF005690">
    <property type="entry name" value="GerBA"/>
    <property type="match status" value="1"/>
</dbReference>
<evidence type="ECO:0000313" key="4">
    <source>
        <dbReference type="EMBL" id="ABX41216.1"/>
    </source>
</evidence>
<evidence type="ECO:0000313" key="5">
    <source>
        <dbReference type="Proteomes" id="UP000000370"/>
    </source>
</evidence>
<dbReference type="Pfam" id="PF03323">
    <property type="entry name" value="GerA"/>
    <property type="match status" value="1"/>
</dbReference>
<dbReference type="PANTHER" id="PTHR22550">
    <property type="entry name" value="SPORE GERMINATION PROTEIN"/>
    <property type="match status" value="1"/>
</dbReference>
<feature type="transmembrane region" description="Helical" evidence="3">
    <location>
        <begin position="415"/>
        <end position="438"/>
    </location>
</feature>
<dbReference type="eggNOG" id="COG0697">
    <property type="taxonomic scope" value="Bacteria"/>
</dbReference>
<organism evidence="4 5">
    <name type="scientific">Lachnoclostridium phytofermentans (strain ATCC 700394 / DSM 18823 / ISDg)</name>
    <name type="common">Clostridium phytofermentans</name>
    <dbReference type="NCBI Taxonomy" id="357809"/>
    <lineage>
        <taxon>Bacteria</taxon>
        <taxon>Bacillati</taxon>
        <taxon>Bacillota</taxon>
        <taxon>Clostridia</taxon>
        <taxon>Lachnospirales</taxon>
        <taxon>Lachnospiraceae</taxon>
    </lineage>
</organism>
<protein>
    <submittedName>
        <fullName evidence="4">GerA spore germination protein</fullName>
    </submittedName>
</protein>
<dbReference type="PANTHER" id="PTHR22550:SF5">
    <property type="entry name" value="LEUCINE ZIPPER PROTEIN 4"/>
    <property type="match status" value="1"/>
</dbReference>
<keyword evidence="3" id="KW-0812">Transmembrane</keyword>
<dbReference type="HOGENOM" id="CLU_021639_4_1_9"/>
<gene>
    <name evidence="4" type="ordered locus">Cphy_0829</name>
</gene>
<dbReference type="Proteomes" id="UP000000370">
    <property type="component" value="Chromosome"/>
</dbReference>
<dbReference type="InterPro" id="IPR004995">
    <property type="entry name" value="Spore_Ger"/>
</dbReference>
<keyword evidence="5" id="KW-1185">Reference proteome</keyword>
<dbReference type="AlphaFoldDB" id="A9KKP5"/>
<reference evidence="5" key="1">
    <citation type="submission" date="2007-11" db="EMBL/GenBank/DDBJ databases">
        <title>Complete genome sequence of Clostridium phytofermentans ISDg.</title>
        <authorList>
            <person name="Leschine S.B."/>
            <person name="Warnick T.A."/>
            <person name="Blanchard J.L."/>
            <person name="Schnell D.J."/>
            <person name="Petit E.L."/>
            <person name="LaTouf W.G."/>
            <person name="Copeland A."/>
            <person name="Lucas S."/>
            <person name="Lapidus A."/>
            <person name="Barry K."/>
            <person name="Glavina del Rio T."/>
            <person name="Dalin E."/>
            <person name="Tice H."/>
            <person name="Pitluck S."/>
            <person name="Kiss H."/>
            <person name="Brettin T."/>
            <person name="Bruce D."/>
            <person name="Detter J.C."/>
            <person name="Han C."/>
            <person name="Kuske C."/>
            <person name="Schmutz J."/>
            <person name="Larimer F."/>
            <person name="Land M."/>
            <person name="Hauser L."/>
            <person name="Kyrpides N."/>
            <person name="Kim E.A."/>
            <person name="Richardson P."/>
        </authorList>
    </citation>
    <scope>NUCLEOTIDE SEQUENCE [LARGE SCALE GENOMIC DNA]</scope>
    <source>
        <strain evidence="5">ATCC 700394 / DSM 18823 / ISDg</strain>
    </source>
</reference>
<dbReference type="EMBL" id="CP000885">
    <property type="protein sequence ID" value="ABX41216.1"/>
    <property type="molecule type" value="Genomic_DNA"/>
</dbReference>
<sequence>MVINMSQVINSATIKEMFNNSTDILVRPIHIKSDYNLTLTVFCVDGLVNSQVFDLTIIKPLATEEGAKQCPTQAALFEYFYNNGGTYHAFASEASDMDSLLTSVMSGMVALIFDDLQKAILYDVRTFDKRSVSEPAEEGVMKGAKDSFIEVLRTNTALIRRRIRSPYLVIEQMYVGKQSKTDVALVYLSTICDLTLVDKIRKQLQSIDIDNIAAASFIEEYIVPPKQTLMPQIMYTQRPDRCCSNLTDGRIAIVVDGIPFVYVLPCQLPMLLQSPEDYSENFMASSAFRLLRYITVLLSLLLPAFYIAITTFHNQLLPVQMILSIQEAKAKVPFSSWIEVLGLLFSFEILIEAGLRLPKPVGQAMSIVGGLVVGQAAVSAYIISPVVVIVVALTGIAGFTVPNQDLAIALRISRFVLGILAAFAGFFGVMIGIIFICLHLCSLDSFGFAYLTPFVDTHEKVLQDTFFRYPIKDFELRPKKIAKKNRRKQKIR</sequence>
<dbReference type="GO" id="GO:0016020">
    <property type="term" value="C:membrane"/>
    <property type="evidence" value="ECO:0007669"/>
    <property type="project" value="InterPro"/>
</dbReference>
<feature type="transmembrane region" description="Helical" evidence="3">
    <location>
        <begin position="334"/>
        <end position="355"/>
    </location>
</feature>
<keyword evidence="2 3" id="KW-0472">Membrane</keyword>
<dbReference type="RefSeq" id="WP_012198861.1">
    <property type="nucleotide sequence ID" value="NC_010001.1"/>
</dbReference>
<name>A9KKP5_LACP7</name>
<dbReference type="KEGG" id="cpy:Cphy_0829"/>
<accession>A9KKP5</accession>
<evidence type="ECO:0000256" key="1">
    <source>
        <dbReference type="ARBA" id="ARBA00005278"/>
    </source>
</evidence>
<dbReference type="STRING" id="357809.Cphy_0829"/>
<keyword evidence="3" id="KW-1133">Transmembrane helix</keyword>
<comment type="similarity">
    <text evidence="1">Belongs to the GerABKA family.</text>
</comment>
<dbReference type="GO" id="GO:0009847">
    <property type="term" value="P:spore germination"/>
    <property type="evidence" value="ECO:0007669"/>
    <property type="project" value="InterPro"/>
</dbReference>
<dbReference type="OrthoDB" id="9772630at2"/>
<dbReference type="InterPro" id="IPR050768">
    <property type="entry name" value="UPF0353/GerABKA_families"/>
</dbReference>
<feature type="transmembrane region" description="Helical" evidence="3">
    <location>
        <begin position="293"/>
        <end position="314"/>
    </location>
</feature>
<feature type="transmembrane region" description="Helical" evidence="3">
    <location>
        <begin position="367"/>
        <end position="395"/>
    </location>
</feature>
<evidence type="ECO:0000256" key="3">
    <source>
        <dbReference type="SAM" id="Phobius"/>
    </source>
</evidence>
<evidence type="ECO:0000256" key="2">
    <source>
        <dbReference type="ARBA" id="ARBA00023136"/>
    </source>
</evidence>